<evidence type="ECO:0000313" key="1">
    <source>
        <dbReference type="EMBL" id="EDO32535.1"/>
    </source>
</evidence>
<dbReference type="OrthoDB" id="340605at2759"/>
<gene>
    <name evidence="1" type="ORF">NEMVEDRAFT_v1g174587</name>
</gene>
<dbReference type="HOGENOM" id="CLU_3071079_0_0_1"/>
<protein>
    <submittedName>
        <fullName evidence="1">Uncharacterized protein</fullName>
    </submittedName>
</protein>
<dbReference type="AlphaFoldDB" id="A7SUT2"/>
<proteinExistence type="predicted"/>
<dbReference type="EMBL" id="DS469819">
    <property type="protein sequence ID" value="EDO32535.1"/>
    <property type="molecule type" value="Genomic_DNA"/>
</dbReference>
<reference evidence="1 2" key="1">
    <citation type="journal article" date="2007" name="Science">
        <title>Sea anemone genome reveals ancestral eumetazoan gene repertoire and genomic organization.</title>
        <authorList>
            <person name="Putnam N.H."/>
            <person name="Srivastava M."/>
            <person name="Hellsten U."/>
            <person name="Dirks B."/>
            <person name="Chapman J."/>
            <person name="Salamov A."/>
            <person name="Terry A."/>
            <person name="Shapiro H."/>
            <person name="Lindquist E."/>
            <person name="Kapitonov V.V."/>
            <person name="Jurka J."/>
            <person name="Genikhovich G."/>
            <person name="Grigoriev I.V."/>
            <person name="Lucas S.M."/>
            <person name="Steele R.E."/>
            <person name="Finnerty J.R."/>
            <person name="Technau U."/>
            <person name="Martindale M.Q."/>
            <person name="Rokhsar D.S."/>
        </authorList>
    </citation>
    <scope>NUCLEOTIDE SEQUENCE [LARGE SCALE GENOMIC DNA]</scope>
    <source>
        <strain evidence="2">CH2 X CH6</strain>
    </source>
</reference>
<dbReference type="Proteomes" id="UP000001593">
    <property type="component" value="Unassembled WGS sequence"/>
</dbReference>
<evidence type="ECO:0000313" key="2">
    <source>
        <dbReference type="Proteomes" id="UP000001593"/>
    </source>
</evidence>
<organism evidence="1 2">
    <name type="scientific">Nematostella vectensis</name>
    <name type="common">Starlet sea anemone</name>
    <dbReference type="NCBI Taxonomy" id="45351"/>
    <lineage>
        <taxon>Eukaryota</taxon>
        <taxon>Metazoa</taxon>
        <taxon>Cnidaria</taxon>
        <taxon>Anthozoa</taxon>
        <taxon>Hexacorallia</taxon>
        <taxon>Actiniaria</taxon>
        <taxon>Edwardsiidae</taxon>
        <taxon>Nematostella</taxon>
    </lineage>
</organism>
<dbReference type="InParanoid" id="A7SUT2"/>
<name>A7SUT2_NEMVE</name>
<dbReference type="KEGG" id="nve:5503619"/>
<accession>A7SUT2</accession>
<keyword evidence="2" id="KW-1185">Reference proteome</keyword>
<sequence length="53" mass="6613">MKFNFQRNKYHEYQIFGVYNRLCIKMGNRVHHFYFRGCVMVHLRKRGHLFTCS</sequence>